<dbReference type="PROSITE" id="PS51194">
    <property type="entry name" value="HELICASE_CTER"/>
    <property type="match status" value="1"/>
</dbReference>
<dbReference type="Pfam" id="PF00270">
    <property type="entry name" value="DEAD"/>
    <property type="match status" value="1"/>
</dbReference>
<keyword evidence="7 9" id="KW-0238">DNA-binding</keyword>
<dbReference type="InterPro" id="IPR004576">
    <property type="entry name" value="Mfd"/>
</dbReference>
<protein>
    <recommendedName>
        <fullName evidence="9">Transcription-repair-coupling factor</fullName>
        <shortName evidence="9">TRCF</shortName>
        <ecNumber evidence="9">3.6.4.-</ecNumber>
    </recommendedName>
</protein>
<dbReference type="InterPro" id="IPR003711">
    <property type="entry name" value="CarD-like/TRCF_RID"/>
</dbReference>
<dbReference type="GO" id="GO:0005524">
    <property type="term" value="F:ATP binding"/>
    <property type="evidence" value="ECO:0007669"/>
    <property type="project" value="UniProtKB-UniRule"/>
</dbReference>
<keyword evidence="13" id="KW-1185">Reference proteome</keyword>
<evidence type="ECO:0000256" key="1">
    <source>
        <dbReference type="ARBA" id="ARBA00022490"/>
    </source>
</evidence>
<feature type="domain" description="Helicase C-terminal" evidence="11">
    <location>
        <begin position="816"/>
        <end position="970"/>
    </location>
</feature>
<dbReference type="Pfam" id="PF03461">
    <property type="entry name" value="TRCF"/>
    <property type="match status" value="1"/>
</dbReference>
<organism evidence="12 13">
    <name type="scientific">Borborobacter arsenicus</name>
    <dbReference type="NCBI Taxonomy" id="1851146"/>
    <lineage>
        <taxon>Bacteria</taxon>
        <taxon>Pseudomonadati</taxon>
        <taxon>Pseudomonadota</taxon>
        <taxon>Alphaproteobacteria</taxon>
        <taxon>Hyphomicrobiales</taxon>
        <taxon>Phyllobacteriaceae</taxon>
        <taxon>Borborobacter</taxon>
    </lineage>
</organism>
<evidence type="ECO:0000256" key="2">
    <source>
        <dbReference type="ARBA" id="ARBA00022741"/>
    </source>
</evidence>
<dbReference type="HAMAP" id="MF_00969">
    <property type="entry name" value="TRCF"/>
    <property type="match status" value="1"/>
</dbReference>
<dbReference type="RefSeq" id="WP_128626813.1">
    <property type="nucleotide sequence ID" value="NZ_RKST01000008.1"/>
</dbReference>
<dbReference type="InterPro" id="IPR011545">
    <property type="entry name" value="DEAD/DEAH_box_helicase_dom"/>
</dbReference>
<dbReference type="SUPFAM" id="SSF141259">
    <property type="entry name" value="CarD-like"/>
    <property type="match status" value="1"/>
</dbReference>
<reference evidence="12 13" key="1">
    <citation type="submission" date="2018-11" db="EMBL/GenBank/DDBJ databases">
        <title>Pseudaminobacter arsenicus sp. nov., an arsenic-resistant bacterium isolated from arsenic-rich aquifers.</title>
        <authorList>
            <person name="Mu Y."/>
        </authorList>
    </citation>
    <scope>NUCLEOTIDE SEQUENCE [LARGE SCALE GENOMIC DNA]</scope>
    <source>
        <strain evidence="12 13">CB3</strain>
    </source>
</reference>
<dbReference type="GO" id="GO:0003678">
    <property type="term" value="F:DNA helicase activity"/>
    <property type="evidence" value="ECO:0007669"/>
    <property type="project" value="TreeGrafter"/>
</dbReference>
<comment type="function">
    <text evidence="9">Couples transcription and DNA repair by recognizing RNA polymerase (RNAP) stalled at DNA lesions. Mediates ATP-dependent release of RNAP and its truncated transcript from the DNA, and recruitment of nucleotide excision repair machinery to the damaged site.</text>
</comment>
<evidence type="ECO:0000313" key="13">
    <source>
        <dbReference type="Proteomes" id="UP000281647"/>
    </source>
</evidence>
<evidence type="ECO:0000256" key="3">
    <source>
        <dbReference type="ARBA" id="ARBA00022763"/>
    </source>
</evidence>
<evidence type="ECO:0000256" key="7">
    <source>
        <dbReference type="ARBA" id="ARBA00023125"/>
    </source>
</evidence>
<dbReference type="GO" id="GO:0016787">
    <property type="term" value="F:hydrolase activity"/>
    <property type="evidence" value="ECO:0007669"/>
    <property type="project" value="UniProtKB-KW"/>
</dbReference>
<evidence type="ECO:0000256" key="8">
    <source>
        <dbReference type="ARBA" id="ARBA00023204"/>
    </source>
</evidence>
<dbReference type="AlphaFoldDB" id="A0A432V708"/>
<dbReference type="SMART" id="SM01058">
    <property type="entry name" value="CarD_TRCF"/>
    <property type="match status" value="1"/>
</dbReference>
<dbReference type="SUPFAM" id="SSF52540">
    <property type="entry name" value="P-loop containing nucleoside triphosphate hydrolases"/>
    <property type="match status" value="4"/>
</dbReference>
<dbReference type="EC" id="3.6.4.-" evidence="9"/>
<dbReference type="OrthoDB" id="9804325at2"/>
<dbReference type="GO" id="GO:0000716">
    <property type="term" value="P:transcription-coupled nucleotide-excision repair, DNA damage recognition"/>
    <property type="evidence" value="ECO:0007669"/>
    <property type="project" value="UniProtKB-UniRule"/>
</dbReference>
<dbReference type="SUPFAM" id="SSF143517">
    <property type="entry name" value="TRCF domain-like"/>
    <property type="match status" value="1"/>
</dbReference>
<dbReference type="InterPro" id="IPR014001">
    <property type="entry name" value="Helicase_ATP-bd"/>
</dbReference>
<evidence type="ECO:0000256" key="5">
    <source>
        <dbReference type="ARBA" id="ARBA00022806"/>
    </source>
</evidence>
<dbReference type="SMART" id="SM00490">
    <property type="entry name" value="HELICc"/>
    <property type="match status" value="1"/>
</dbReference>
<dbReference type="Gene3D" id="3.40.50.300">
    <property type="entry name" value="P-loop containing nucleotide triphosphate hydrolases"/>
    <property type="match status" value="2"/>
</dbReference>
<dbReference type="InterPro" id="IPR005118">
    <property type="entry name" value="TRCF_C"/>
</dbReference>
<evidence type="ECO:0000256" key="4">
    <source>
        <dbReference type="ARBA" id="ARBA00022801"/>
    </source>
</evidence>
<comment type="similarity">
    <text evidence="9">In the C-terminal section; belongs to the helicase family. RecG subfamily.</text>
</comment>
<dbReference type="InterPro" id="IPR041471">
    <property type="entry name" value="UvrB_inter"/>
</dbReference>
<dbReference type="InterPro" id="IPR001650">
    <property type="entry name" value="Helicase_C-like"/>
</dbReference>
<dbReference type="PANTHER" id="PTHR47964:SF1">
    <property type="entry name" value="ATP-DEPENDENT DNA HELICASE HOMOLOG RECG, CHLOROPLASTIC"/>
    <property type="match status" value="1"/>
</dbReference>
<keyword evidence="6 9" id="KW-0067">ATP-binding</keyword>
<sequence length="1167" mass="127450">MNLIKSLGLPKGGSTGQFVVDGVADGYEAFALAQAAAEITPDGPLVFVARDGQRLPAIIEALAFVAPGLPVLEFPAWDCLPYDRVSPGSEAAARRLDALAAMAALAKEPHRAVILTTANALLQRIPPAEAIEAQTFRAKPGNQVDMNVLVSRLENSGFDRVSTVRDIGEFAVRGGILDLYAPGSAEALRLDFFGDTLESIRAFDVATQRTTGQRNLVTLQPMSEVTLTPDAISRFRRSYIEAFGAPSRDDGLYAAISEGRRFAGMEHWLPFFYERLETLFDYLPGVPVVFDHLAREALGERHTLILDYYQARKEQASGALKDAVPYQPVPPAQMYLSPDDVSAALPDRIAIEFTGFDAPDHDGRKLLRAGAHAGRGFELERADPNINVFAAAVTHISEMRAAGRRVVIAGWTEGSLDRLAQILAEHELGNLKPVSTLAEVAKLAAGQAGLAVLPLEAGFETDSFVIVAEQDILGDRLVRRSKKRKRASDFIAEAASLSAGDVVVHADHGIGRFIGLRTIEAVGAPHDCLEIHYAGDDRLFLPVENIELLSRYGSDATEATLDKLGGGAWQSRKARLKKRLLEMAGQLIQIAAERQLRAAPAFNPPNGVYDEFAARFPYEETDDQQRAIDSVMDDLAAGKPMDRLICGDVGFGKTEVALRAAFLAAMEGFQVAVVVPTTLLSRQHFKTFSQRFSGLPLVVRQASRLVGSKELAETKKGLTEGTVDIVVGTHALLGSSISFKNLGLLIIDEEQHFGVKHKERLKELKSDVHVLTLSATPIPRTLQLALTGVRELSLIATPPVDRMAVRTFISPFDPLVIRETLLRERYRGGQSFYVVPRIADLGEIKDFLHASVPELKVATAHGQMAPGELDDIMNAFYDGQYDVLLSTTIVESGLDIPTANTLIVHRADMFGLAQLYQLRGRVGRSKLRAYSLFTLPANRKLTDTADRRLKVLQSLDTLGAGFQLASHDLDIRGAGNLLGEEQSGHIKEVGFELYQQMLEEAVAEVKDSGEVQDSGWSPQITVGTAVMIPDSYVPDLQLRLALYRRLGDLETAEEIDGFAAEMIDRFGPLPEEVQHLLKIVFIKSLCRRANVEKLDAGPKGVVLHFRNRQFADPAGLVRFIGEQGSLAKIRPDQSVVFIRDWPSAEKRMAGAAVVMTQLTRLVEKVAA</sequence>
<proteinExistence type="inferred from homology"/>
<keyword evidence="1 9" id="KW-0963">Cytoplasm</keyword>
<evidence type="ECO:0000313" key="12">
    <source>
        <dbReference type="EMBL" id="RUM97941.1"/>
    </source>
</evidence>
<comment type="similarity">
    <text evidence="9">In the N-terminal section; belongs to the UvrB family.</text>
</comment>
<dbReference type="PANTHER" id="PTHR47964">
    <property type="entry name" value="ATP-DEPENDENT DNA HELICASE HOMOLOG RECG, CHLOROPLASTIC"/>
    <property type="match status" value="1"/>
</dbReference>
<evidence type="ECO:0000259" key="10">
    <source>
        <dbReference type="PROSITE" id="PS51192"/>
    </source>
</evidence>
<feature type="domain" description="Helicase ATP-binding" evidence="10">
    <location>
        <begin position="634"/>
        <end position="795"/>
    </location>
</feature>
<keyword evidence="2 9" id="KW-0547">Nucleotide-binding</keyword>
<dbReference type="Gene3D" id="3.90.1150.50">
    <property type="entry name" value="Transcription-repair-coupling factor, D7 domain"/>
    <property type="match status" value="1"/>
</dbReference>
<evidence type="ECO:0000259" key="11">
    <source>
        <dbReference type="PROSITE" id="PS51194"/>
    </source>
</evidence>
<keyword evidence="3 9" id="KW-0227">DNA damage</keyword>
<dbReference type="Proteomes" id="UP000281647">
    <property type="component" value="Unassembled WGS sequence"/>
</dbReference>
<comment type="subcellular location">
    <subcellularLocation>
        <location evidence="9">Cytoplasm</location>
    </subcellularLocation>
</comment>
<dbReference type="EMBL" id="RKST01000008">
    <property type="protein sequence ID" value="RUM97941.1"/>
    <property type="molecule type" value="Genomic_DNA"/>
</dbReference>
<dbReference type="InterPro" id="IPR047112">
    <property type="entry name" value="RecG/Mfd"/>
</dbReference>
<dbReference type="GO" id="GO:0005737">
    <property type="term" value="C:cytoplasm"/>
    <property type="evidence" value="ECO:0007669"/>
    <property type="project" value="UniProtKB-SubCell"/>
</dbReference>
<dbReference type="Pfam" id="PF00271">
    <property type="entry name" value="Helicase_C"/>
    <property type="match status" value="1"/>
</dbReference>
<dbReference type="InterPro" id="IPR027417">
    <property type="entry name" value="P-loop_NTPase"/>
</dbReference>
<dbReference type="SMART" id="SM00487">
    <property type="entry name" value="DEXDc"/>
    <property type="match status" value="1"/>
</dbReference>
<gene>
    <name evidence="9 12" type="primary">mfd</name>
    <name evidence="12" type="ORF">EET67_10020</name>
</gene>
<comment type="caution">
    <text evidence="12">The sequence shown here is derived from an EMBL/GenBank/DDBJ whole genome shotgun (WGS) entry which is preliminary data.</text>
</comment>
<dbReference type="GO" id="GO:0006355">
    <property type="term" value="P:regulation of DNA-templated transcription"/>
    <property type="evidence" value="ECO:0007669"/>
    <property type="project" value="UniProtKB-UniRule"/>
</dbReference>
<dbReference type="SMART" id="SM00982">
    <property type="entry name" value="TRCF"/>
    <property type="match status" value="1"/>
</dbReference>
<dbReference type="InterPro" id="IPR037235">
    <property type="entry name" value="TRCF-like_C_D7"/>
</dbReference>
<keyword evidence="5" id="KW-0347">Helicase</keyword>
<dbReference type="Gene3D" id="3.40.50.11180">
    <property type="match status" value="1"/>
</dbReference>
<dbReference type="Pfam" id="PF02559">
    <property type="entry name" value="CarD_TRCF_RID"/>
    <property type="match status" value="1"/>
</dbReference>
<keyword evidence="8 9" id="KW-0234">DNA repair</keyword>
<dbReference type="GO" id="GO:0003684">
    <property type="term" value="F:damaged DNA binding"/>
    <property type="evidence" value="ECO:0007669"/>
    <property type="project" value="InterPro"/>
</dbReference>
<dbReference type="Gene3D" id="3.30.2060.10">
    <property type="entry name" value="Penicillin-binding protein 1b domain"/>
    <property type="match status" value="1"/>
</dbReference>
<dbReference type="Gene3D" id="2.40.10.170">
    <property type="match status" value="1"/>
</dbReference>
<dbReference type="PROSITE" id="PS51192">
    <property type="entry name" value="HELICASE_ATP_BIND_1"/>
    <property type="match status" value="1"/>
</dbReference>
<evidence type="ECO:0000256" key="6">
    <source>
        <dbReference type="ARBA" id="ARBA00022840"/>
    </source>
</evidence>
<evidence type="ECO:0000256" key="9">
    <source>
        <dbReference type="HAMAP-Rule" id="MF_00969"/>
    </source>
</evidence>
<dbReference type="NCBIfam" id="TIGR00580">
    <property type="entry name" value="mfd"/>
    <property type="match status" value="1"/>
</dbReference>
<dbReference type="Pfam" id="PF17757">
    <property type="entry name" value="UvrB_inter"/>
    <property type="match status" value="1"/>
</dbReference>
<accession>A0A432V708</accession>
<keyword evidence="4 9" id="KW-0378">Hydrolase</keyword>
<dbReference type="InterPro" id="IPR036101">
    <property type="entry name" value="CarD-like/TRCF_RID_sf"/>
</dbReference>
<name>A0A432V708_9HYPH</name>
<dbReference type="CDD" id="cd17991">
    <property type="entry name" value="DEXHc_TRCF"/>
    <property type="match status" value="1"/>
</dbReference>